<keyword evidence="8" id="KW-0732">Signal</keyword>
<keyword evidence="11" id="KW-1185">Reference proteome</keyword>
<dbReference type="InterPro" id="IPR005490">
    <property type="entry name" value="LD_TPept_cat_dom"/>
</dbReference>
<evidence type="ECO:0000256" key="8">
    <source>
        <dbReference type="SAM" id="SignalP"/>
    </source>
</evidence>
<protein>
    <submittedName>
        <fullName evidence="10">Lipoprotein-anchoring transpeptidase ErfK/SrfK</fullName>
    </submittedName>
</protein>
<evidence type="ECO:0000259" key="9">
    <source>
        <dbReference type="PROSITE" id="PS52029"/>
    </source>
</evidence>
<dbReference type="PANTHER" id="PTHR30582">
    <property type="entry name" value="L,D-TRANSPEPTIDASE"/>
    <property type="match status" value="1"/>
</dbReference>
<comment type="pathway">
    <text evidence="1 6">Cell wall biogenesis; peptidoglycan biosynthesis.</text>
</comment>
<dbReference type="Gene3D" id="2.40.440.10">
    <property type="entry name" value="L,D-transpeptidase catalytic domain-like"/>
    <property type="match status" value="1"/>
</dbReference>
<dbReference type="GO" id="GO:0018104">
    <property type="term" value="P:peptidoglycan-protein cross-linking"/>
    <property type="evidence" value="ECO:0007669"/>
    <property type="project" value="TreeGrafter"/>
</dbReference>
<keyword evidence="5 6" id="KW-0961">Cell wall biogenesis/degradation</keyword>
<feature type="compositionally biased region" description="Low complexity" evidence="7">
    <location>
        <begin position="41"/>
        <end position="58"/>
    </location>
</feature>
<evidence type="ECO:0000256" key="6">
    <source>
        <dbReference type="PROSITE-ProRule" id="PRU01373"/>
    </source>
</evidence>
<dbReference type="GO" id="GO:0071972">
    <property type="term" value="F:peptidoglycan L,D-transpeptidase activity"/>
    <property type="evidence" value="ECO:0007669"/>
    <property type="project" value="TreeGrafter"/>
</dbReference>
<keyword evidence="2" id="KW-0808">Transferase</keyword>
<keyword evidence="3 6" id="KW-0133">Cell shape</keyword>
<dbReference type="InterPro" id="IPR038063">
    <property type="entry name" value="Transpep_catalytic_dom"/>
</dbReference>
<dbReference type="EMBL" id="JADOUA010000001">
    <property type="protein sequence ID" value="MBG6092659.1"/>
    <property type="molecule type" value="Genomic_DNA"/>
</dbReference>
<dbReference type="SUPFAM" id="SSF141523">
    <property type="entry name" value="L,D-transpeptidase catalytic domain-like"/>
    <property type="match status" value="1"/>
</dbReference>
<dbReference type="GO" id="GO:0005576">
    <property type="term" value="C:extracellular region"/>
    <property type="evidence" value="ECO:0007669"/>
    <property type="project" value="TreeGrafter"/>
</dbReference>
<dbReference type="InterPro" id="IPR050979">
    <property type="entry name" value="LD-transpeptidase"/>
</dbReference>
<accession>A0A931GU16</accession>
<evidence type="ECO:0000256" key="4">
    <source>
        <dbReference type="ARBA" id="ARBA00022984"/>
    </source>
</evidence>
<feature type="active site" description="Proton donor/acceptor" evidence="6">
    <location>
        <position position="233"/>
    </location>
</feature>
<feature type="active site" description="Nucleophile" evidence="6">
    <location>
        <position position="249"/>
    </location>
</feature>
<dbReference type="GO" id="GO:0008360">
    <property type="term" value="P:regulation of cell shape"/>
    <property type="evidence" value="ECO:0007669"/>
    <property type="project" value="UniProtKB-UniRule"/>
</dbReference>
<evidence type="ECO:0000256" key="5">
    <source>
        <dbReference type="ARBA" id="ARBA00023316"/>
    </source>
</evidence>
<name>A0A931GU16_9ACTN</name>
<keyword evidence="10" id="KW-0449">Lipoprotein</keyword>
<dbReference type="PROSITE" id="PS52029">
    <property type="entry name" value="LD_TPASE"/>
    <property type="match status" value="1"/>
</dbReference>
<evidence type="ECO:0000256" key="3">
    <source>
        <dbReference type="ARBA" id="ARBA00022960"/>
    </source>
</evidence>
<comment type="caution">
    <text evidence="10">The sequence shown here is derived from an EMBL/GenBank/DDBJ whole genome shotgun (WGS) entry which is preliminary data.</text>
</comment>
<feature type="chain" id="PRO_5038876468" evidence="8">
    <location>
        <begin position="34"/>
        <end position="273"/>
    </location>
</feature>
<dbReference type="Proteomes" id="UP000614047">
    <property type="component" value="Unassembled WGS sequence"/>
</dbReference>
<evidence type="ECO:0000256" key="7">
    <source>
        <dbReference type="SAM" id="MobiDB-lite"/>
    </source>
</evidence>
<feature type="region of interest" description="Disordered" evidence="7">
    <location>
        <begin position="37"/>
        <end position="72"/>
    </location>
</feature>
<keyword evidence="4 6" id="KW-0573">Peptidoglycan synthesis</keyword>
<gene>
    <name evidence="10" type="ORF">IW256_006772</name>
</gene>
<dbReference type="GO" id="GO:0071555">
    <property type="term" value="P:cell wall organization"/>
    <property type="evidence" value="ECO:0007669"/>
    <property type="project" value="UniProtKB-UniRule"/>
</dbReference>
<reference evidence="10" key="1">
    <citation type="submission" date="2020-11" db="EMBL/GenBank/DDBJ databases">
        <title>Sequencing the genomes of 1000 actinobacteria strains.</title>
        <authorList>
            <person name="Klenk H.-P."/>
        </authorList>
    </citation>
    <scope>NUCLEOTIDE SEQUENCE</scope>
    <source>
        <strain evidence="10">DSM 43175</strain>
    </source>
</reference>
<feature type="domain" description="L,D-TPase catalytic" evidence="9">
    <location>
        <begin position="154"/>
        <end position="272"/>
    </location>
</feature>
<dbReference type="CDD" id="cd16913">
    <property type="entry name" value="YkuD_like"/>
    <property type="match status" value="1"/>
</dbReference>
<dbReference type="Pfam" id="PF03734">
    <property type="entry name" value="YkuD"/>
    <property type="match status" value="1"/>
</dbReference>
<dbReference type="GO" id="GO:0016740">
    <property type="term" value="F:transferase activity"/>
    <property type="evidence" value="ECO:0007669"/>
    <property type="project" value="UniProtKB-KW"/>
</dbReference>
<feature type="signal peptide" evidence="8">
    <location>
        <begin position="1"/>
        <end position="33"/>
    </location>
</feature>
<evidence type="ECO:0000313" key="10">
    <source>
        <dbReference type="EMBL" id="MBG6092659.1"/>
    </source>
</evidence>
<dbReference type="AlphaFoldDB" id="A0A931GU16"/>
<proteinExistence type="predicted"/>
<sequence>MRRVRSVPVTRRVRTRILPAAGLAALMALPAGCGGTPPRPAAAGGSPATSPAPAAGLPESTTHTTVRGAPRDLTPTYVTDGLVVHPSTPARVLDAPGGRPIATLPTTQLGSPTWVPVVDRSGGWYQVLLPSKPNHATGWIPSAQAGLRTARTPYLVRVDVTRRRLALYRSGRPVGRWSVAVGGARTPTPAGRTFLLALLRPARPEPSPLLIPLGVHSATLDTFGGGPGTVALHGWPDRSVFGRAISHGCVRVPEDALRALSRVPLGTLVLITG</sequence>
<evidence type="ECO:0000256" key="1">
    <source>
        <dbReference type="ARBA" id="ARBA00004752"/>
    </source>
</evidence>
<dbReference type="RefSeq" id="WP_197014812.1">
    <property type="nucleotide sequence ID" value="NZ_BAABES010000009.1"/>
</dbReference>
<evidence type="ECO:0000256" key="2">
    <source>
        <dbReference type="ARBA" id="ARBA00022679"/>
    </source>
</evidence>
<evidence type="ECO:0000313" key="11">
    <source>
        <dbReference type="Proteomes" id="UP000614047"/>
    </source>
</evidence>
<organism evidence="10 11">
    <name type="scientific">Actinomadura viridis</name>
    <dbReference type="NCBI Taxonomy" id="58110"/>
    <lineage>
        <taxon>Bacteria</taxon>
        <taxon>Bacillati</taxon>
        <taxon>Actinomycetota</taxon>
        <taxon>Actinomycetes</taxon>
        <taxon>Streptosporangiales</taxon>
        <taxon>Thermomonosporaceae</taxon>
        <taxon>Actinomadura</taxon>
    </lineage>
</organism>